<dbReference type="NCBIfam" id="NF006720">
    <property type="entry name" value="PRK09258.1"/>
    <property type="match status" value="1"/>
</dbReference>
<dbReference type="SUPFAM" id="SSF53901">
    <property type="entry name" value="Thiolase-like"/>
    <property type="match status" value="1"/>
</dbReference>
<evidence type="ECO:0000259" key="4">
    <source>
        <dbReference type="Pfam" id="PF08541"/>
    </source>
</evidence>
<dbReference type="GO" id="GO:0044550">
    <property type="term" value="P:secondary metabolite biosynthetic process"/>
    <property type="evidence" value="ECO:0007669"/>
    <property type="project" value="TreeGrafter"/>
</dbReference>
<proteinExistence type="predicted"/>
<dbReference type="InterPro" id="IPR013747">
    <property type="entry name" value="ACP_syn_III_C"/>
</dbReference>
<reference evidence="6" key="1">
    <citation type="submission" date="2016-10" db="EMBL/GenBank/DDBJ databases">
        <authorList>
            <person name="Varghese N."/>
            <person name="Submissions S."/>
        </authorList>
    </citation>
    <scope>NUCLEOTIDE SEQUENCE [LARGE SCALE GENOMIC DNA]</scope>
    <source>
        <strain evidence="6">DSM 3384</strain>
    </source>
</reference>
<keyword evidence="6" id="KW-1185">Reference proteome</keyword>
<keyword evidence="1" id="KW-0808">Transferase</keyword>
<evidence type="ECO:0000256" key="2">
    <source>
        <dbReference type="ARBA" id="ARBA00023315"/>
    </source>
</evidence>
<name>A0A1H2EFK1_9BACT</name>
<dbReference type="Gene3D" id="3.40.47.10">
    <property type="match status" value="2"/>
</dbReference>
<feature type="domain" description="Thiolase N-terminal" evidence="3">
    <location>
        <begin position="57"/>
        <end position="152"/>
    </location>
</feature>
<dbReference type="Pfam" id="PF00108">
    <property type="entry name" value="Thiolase_N"/>
    <property type="match status" value="1"/>
</dbReference>
<dbReference type="RefSeq" id="WP_092231305.1">
    <property type="nucleotide sequence ID" value="NZ_FNLL01000003.1"/>
</dbReference>
<sequence length="350" mass="38263">MKYSKVYISSIEYELAPNIITSIDIEEQLKPFYDAMGFKVGQLEALTGIKERRLWDKDQTLAQASSKAGQKTIDESGISPEDIEALVFCGVCKDGFEPATSCAIADKLKISKNAQIYDVSNACLGVITGIVQVANQIELGQIKAGLIVSAETSRQIIESTIKEINKKKDLQFYKETVATMTGGSGAVAVLLTDGSFDNAGLRQHAIKGGIVKNAIEHHNLCYWGFSQKDMPTDAKIIMRTIGDAVLDHGLKLAVETFKAFNDKLKISPHDIDKVIGHQITSYHHQAFYKALNIDRTKDFATYPYLGNIGTVSLPITAAIADERGFLKEGDFVAFIGIGSGINCFILGVEW</sequence>
<protein>
    <submittedName>
        <fullName evidence="5">3-oxoacyl-[acyl-carrier-protein] synthase-3</fullName>
    </submittedName>
</protein>
<keyword evidence="2" id="KW-0012">Acyltransferase</keyword>
<dbReference type="PANTHER" id="PTHR34069">
    <property type="entry name" value="3-OXOACYL-[ACYL-CARRIER-PROTEIN] SYNTHASE 3"/>
    <property type="match status" value="1"/>
</dbReference>
<dbReference type="GO" id="GO:0016747">
    <property type="term" value="F:acyltransferase activity, transferring groups other than amino-acyl groups"/>
    <property type="evidence" value="ECO:0007669"/>
    <property type="project" value="InterPro"/>
</dbReference>
<gene>
    <name evidence="5" type="ORF">SAMN04487931_10381</name>
</gene>
<dbReference type="AlphaFoldDB" id="A0A1H2EFK1"/>
<dbReference type="InterPro" id="IPR016039">
    <property type="entry name" value="Thiolase-like"/>
</dbReference>
<dbReference type="Pfam" id="PF08541">
    <property type="entry name" value="ACP_syn_III_C"/>
    <property type="match status" value="1"/>
</dbReference>
<accession>A0A1H2EFK1</accession>
<evidence type="ECO:0000259" key="3">
    <source>
        <dbReference type="Pfam" id="PF00108"/>
    </source>
</evidence>
<evidence type="ECO:0000313" key="6">
    <source>
        <dbReference type="Proteomes" id="UP000199608"/>
    </source>
</evidence>
<dbReference type="InterPro" id="IPR020616">
    <property type="entry name" value="Thiolase_N"/>
</dbReference>
<evidence type="ECO:0000256" key="1">
    <source>
        <dbReference type="ARBA" id="ARBA00022679"/>
    </source>
</evidence>
<dbReference type="PANTHER" id="PTHR34069:SF3">
    <property type="entry name" value="ACYL-COA:ACYL-COA ALKYLTRANSFERASE"/>
    <property type="match status" value="1"/>
</dbReference>
<evidence type="ECO:0000313" key="5">
    <source>
        <dbReference type="EMBL" id="SDT93907.1"/>
    </source>
</evidence>
<feature type="domain" description="Beta-ketoacyl-[acyl-carrier-protein] synthase III C-terminal" evidence="4">
    <location>
        <begin position="263"/>
        <end position="350"/>
    </location>
</feature>
<dbReference type="EMBL" id="FNLL01000003">
    <property type="protein sequence ID" value="SDT93907.1"/>
    <property type="molecule type" value="Genomic_DNA"/>
</dbReference>
<dbReference type="Proteomes" id="UP000199608">
    <property type="component" value="Unassembled WGS sequence"/>
</dbReference>
<organism evidence="5 6">
    <name type="scientific">Desulfobacula phenolica</name>
    <dbReference type="NCBI Taxonomy" id="90732"/>
    <lineage>
        <taxon>Bacteria</taxon>
        <taxon>Pseudomonadati</taxon>
        <taxon>Thermodesulfobacteriota</taxon>
        <taxon>Desulfobacteria</taxon>
        <taxon>Desulfobacterales</taxon>
        <taxon>Desulfobacteraceae</taxon>
        <taxon>Desulfobacula</taxon>
    </lineage>
</organism>